<proteinExistence type="predicted"/>
<dbReference type="WBParaSite" id="L893_g3328.t2">
    <property type="protein sequence ID" value="L893_g3328.t2"/>
    <property type="gene ID" value="L893_g3328"/>
</dbReference>
<keyword evidence="2" id="KW-1185">Reference proteome</keyword>
<dbReference type="Proteomes" id="UP000095287">
    <property type="component" value="Unplaced"/>
</dbReference>
<organism evidence="2 3">
    <name type="scientific">Steinernema glaseri</name>
    <dbReference type="NCBI Taxonomy" id="37863"/>
    <lineage>
        <taxon>Eukaryota</taxon>
        <taxon>Metazoa</taxon>
        <taxon>Ecdysozoa</taxon>
        <taxon>Nematoda</taxon>
        <taxon>Chromadorea</taxon>
        <taxon>Rhabditida</taxon>
        <taxon>Tylenchina</taxon>
        <taxon>Panagrolaimomorpha</taxon>
        <taxon>Strongyloidoidea</taxon>
        <taxon>Steinernematidae</taxon>
        <taxon>Steinernema</taxon>
    </lineage>
</organism>
<accession>A0A1I8A691</accession>
<feature type="chain" id="PRO_5009314314" evidence="1">
    <location>
        <begin position="23"/>
        <end position="89"/>
    </location>
</feature>
<feature type="signal peptide" evidence="1">
    <location>
        <begin position="1"/>
        <end position="22"/>
    </location>
</feature>
<sequence length="89" mass="9850">MIGSTVLRSLLLAVLMICIVSGQKAIPQSKGSPEMLDPALVYGNDGEMITRVQSQLLGALQLLQAYQDGPTKLAEKRRNKFEFIRFGRK</sequence>
<evidence type="ECO:0000313" key="2">
    <source>
        <dbReference type="Proteomes" id="UP000095287"/>
    </source>
</evidence>
<protein>
    <submittedName>
        <fullName evidence="3">FMRFamide-related neuropeptide</fullName>
    </submittedName>
</protein>
<keyword evidence="1" id="KW-0732">Signal</keyword>
<name>A0A1I8A691_9BILA</name>
<reference evidence="3" key="1">
    <citation type="submission" date="2016-11" db="UniProtKB">
        <authorList>
            <consortium name="WormBaseParasite"/>
        </authorList>
    </citation>
    <scope>IDENTIFICATION</scope>
</reference>
<dbReference type="AlphaFoldDB" id="A0A1I8A691"/>
<evidence type="ECO:0000313" key="3">
    <source>
        <dbReference type="WBParaSite" id="L893_g3328.t2"/>
    </source>
</evidence>
<evidence type="ECO:0000256" key="1">
    <source>
        <dbReference type="SAM" id="SignalP"/>
    </source>
</evidence>